<dbReference type="Pfam" id="PF12704">
    <property type="entry name" value="MacB_PCD"/>
    <property type="match status" value="2"/>
</dbReference>
<keyword evidence="11" id="KW-1185">Reference proteome</keyword>
<comment type="subcellular location">
    <subcellularLocation>
        <location evidence="1">Cell membrane</location>
        <topology evidence="1">Multi-pass membrane protein</topology>
    </subcellularLocation>
</comment>
<dbReference type="GO" id="GO:0022857">
    <property type="term" value="F:transmembrane transporter activity"/>
    <property type="evidence" value="ECO:0007669"/>
    <property type="project" value="TreeGrafter"/>
</dbReference>
<dbReference type="OrthoDB" id="9770036at2"/>
<evidence type="ECO:0008006" key="12">
    <source>
        <dbReference type="Google" id="ProtNLM"/>
    </source>
</evidence>
<name>A0A2S0VW88_9ALTE</name>
<feature type="transmembrane region" description="Helical" evidence="7">
    <location>
        <begin position="773"/>
        <end position="796"/>
    </location>
</feature>
<feature type="transmembrane region" description="Helical" evidence="7">
    <location>
        <begin position="372"/>
        <end position="393"/>
    </location>
</feature>
<keyword evidence="3 7" id="KW-0812">Transmembrane</keyword>
<gene>
    <name evidence="10" type="ORF">C2869_19695</name>
</gene>
<dbReference type="InterPro" id="IPR017800">
    <property type="entry name" value="ADOP"/>
</dbReference>
<reference evidence="10 11" key="1">
    <citation type="submission" date="2018-01" db="EMBL/GenBank/DDBJ databases">
        <title>Genome sequence of a Cantenovulum-like bacteria.</title>
        <authorList>
            <person name="Tan W.R."/>
            <person name="Lau N.-S."/>
            <person name="Go F."/>
            <person name="Amirul A.-A.A."/>
        </authorList>
    </citation>
    <scope>NUCLEOTIDE SEQUENCE [LARGE SCALE GENOMIC DNA]</scope>
    <source>
        <strain evidence="10 11">CCB-QB4</strain>
    </source>
</reference>
<dbReference type="PANTHER" id="PTHR30572:SF4">
    <property type="entry name" value="ABC TRANSPORTER PERMEASE YTRF"/>
    <property type="match status" value="1"/>
</dbReference>
<dbReference type="Pfam" id="PF02687">
    <property type="entry name" value="FtsX"/>
    <property type="match status" value="2"/>
</dbReference>
<dbReference type="InterPro" id="IPR050250">
    <property type="entry name" value="Macrolide_Exporter_MacB"/>
</dbReference>
<protein>
    <recommendedName>
        <fullName evidence="12">Duplicated orphan permease</fullName>
    </recommendedName>
</protein>
<feature type="transmembrane region" description="Helical" evidence="7">
    <location>
        <begin position="271"/>
        <end position="295"/>
    </location>
</feature>
<feature type="domain" description="ABC3 transporter permease C-terminal" evidence="8">
    <location>
        <begin position="277"/>
        <end position="397"/>
    </location>
</feature>
<accession>A0A2S0VW88</accession>
<evidence type="ECO:0000256" key="3">
    <source>
        <dbReference type="ARBA" id="ARBA00022692"/>
    </source>
</evidence>
<comment type="similarity">
    <text evidence="6">Belongs to the ABC-4 integral membrane protein family.</text>
</comment>
<evidence type="ECO:0000256" key="7">
    <source>
        <dbReference type="SAM" id="Phobius"/>
    </source>
</evidence>
<dbReference type="InterPro" id="IPR003838">
    <property type="entry name" value="ABC3_permease_C"/>
</dbReference>
<evidence type="ECO:0000256" key="5">
    <source>
        <dbReference type="ARBA" id="ARBA00023136"/>
    </source>
</evidence>
<dbReference type="KEGG" id="cate:C2869_19695"/>
<organism evidence="10 11">
    <name type="scientific">Saccharobesus litoralis</name>
    <dbReference type="NCBI Taxonomy" id="2172099"/>
    <lineage>
        <taxon>Bacteria</taxon>
        <taxon>Pseudomonadati</taxon>
        <taxon>Pseudomonadota</taxon>
        <taxon>Gammaproteobacteria</taxon>
        <taxon>Alteromonadales</taxon>
        <taxon>Alteromonadaceae</taxon>
        <taxon>Saccharobesus</taxon>
    </lineage>
</organism>
<dbReference type="PANTHER" id="PTHR30572">
    <property type="entry name" value="MEMBRANE COMPONENT OF TRANSPORTER-RELATED"/>
    <property type="match status" value="1"/>
</dbReference>
<sequence>MNSWIDFKYAVRLLMQKPAFAVMTIMIMAIGLGLSIYNYSFIYSLSLRPVPLPQGERIVVVNMEINGLMDQGSVWDTLAFREMAEEQTSFEHFSYYQDDNMNISGGDRASRYKGLKTRQDLFEITSTQPSLGRTFNEQDYVQGAQDVAIISHLMWQDYFAGQQDIIGKSFYVNGTLTEVVGVMPEHFSFPFNQDLWIPVRHNLAKAEQSAFENVNLFGLLKEGVSKAQAQQELAAIYDRLKNQHKERYRNHGTPMINTYPMMFMGGGTKPILTSMTVAVAFVLLLACINVANLLYSRANERAKETAIRVALGAPANRLVMQMMWESIIICVLGGVLAFLLAQVGLEITASVMDKILSERSPYFWELTMDPHVIQVSLLIIVATAMVTGVLPAWKILSGDFNQVLRDGTRGAQSQSSSRLNKALVILEVTLSCALLTTSAMISVAIQEAQNTDYGIETQNMLTARVGLPTATYKTPEARTQFFYDLVDELNADPVVKLAIAANPLPGQHAYYRDIDVDGFEKTQDNQYHRAQSAEIVPGAHEGLKIQLLQGRYLERTDDANSQKVAVVTQSFVENVWPNETNIIGKRLRYVADVNQKEFEWMTVVGVVEHVIHGQPFIPVKDRPTIYTSVAQNAWRFVSLGVSGSSDPYEMSKSINKALQKLDTNIPAFEFIAYHELLERNISGMKFISNVFSVFALAALLLAATGIYGVIANSVSLRTQELGIRRALGASDHSVIMMLMKQGWLQLVIGISIGLPIAYVLANAILNFMGDLSFTVYSMMLFMPLTIATVVSFATYVPALRAVSWEPSVALRYE</sequence>
<evidence type="ECO:0000313" key="11">
    <source>
        <dbReference type="Proteomes" id="UP000244441"/>
    </source>
</evidence>
<dbReference type="GO" id="GO:0005886">
    <property type="term" value="C:plasma membrane"/>
    <property type="evidence" value="ECO:0007669"/>
    <property type="project" value="UniProtKB-SubCell"/>
</dbReference>
<dbReference type="RefSeq" id="WP_108604542.1">
    <property type="nucleotide sequence ID" value="NZ_CP026604.1"/>
</dbReference>
<evidence type="ECO:0000259" key="9">
    <source>
        <dbReference type="Pfam" id="PF12704"/>
    </source>
</evidence>
<evidence type="ECO:0000256" key="6">
    <source>
        <dbReference type="ARBA" id="ARBA00038076"/>
    </source>
</evidence>
<dbReference type="InterPro" id="IPR025857">
    <property type="entry name" value="MacB_PCD"/>
</dbReference>
<keyword evidence="2" id="KW-1003">Cell membrane</keyword>
<evidence type="ECO:0000259" key="8">
    <source>
        <dbReference type="Pfam" id="PF02687"/>
    </source>
</evidence>
<feature type="domain" description="MacB-like periplasmic core" evidence="9">
    <location>
        <begin position="22"/>
        <end position="235"/>
    </location>
</feature>
<dbReference type="AlphaFoldDB" id="A0A2S0VW88"/>
<proteinExistence type="inferred from homology"/>
<feature type="transmembrane region" description="Helical" evidence="7">
    <location>
        <begin position="422"/>
        <end position="445"/>
    </location>
</feature>
<dbReference type="NCBIfam" id="TIGR03434">
    <property type="entry name" value="ADOP"/>
    <property type="match status" value="1"/>
</dbReference>
<feature type="transmembrane region" description="Helical" evidence="7">
    <location>
        <begin position="20"/>
        <end position="39"/>
    </location>
</feature>
<evidence type="ECO:0000256" key="4">
    <source>
        <dbReference type="ARBA" id="ARBA00022989"/>
    </source>
</evidence>
<keyword evidence="4 7" id="KW-1133">Transmembrane helix</keyword>
<evidence type="ECO:0000256" key="1">
    <source>
        <dbReference type="ARBA" id="ARBA00004651"/>
    </source>
</evidence>
<feature type="transmembrane region" description="Helical" evidence="7">
    <location>
        <begin position="742"/>
        <end position="761"/>
    </location>
</feature>
<evidence type="ECO:0000256" key="2">
    <source>
        <dbReference type="ARBA" id="ARBA00022475"/>
    </source>
</evidence>
<keyword evidence="5 7" id="KW-0472">Membrane</keyword>
<dbReference type="EMBL" id="CP026604">
    <property type="protein sequence ID" value="AWB68487.1"/>
    <property type="molecule type" value="Genomic_DNA"/>
</dbReference>
<feature type="domain" description="MacB-like periplasmic core" evidence="9">
    <location>
        <begin position="428"/>
        <end position="630"/>
    </location>
</feature>
<evidence type="ECO:0000313" key="10">
    <source>
        <dbReference type="EMBL" id="AWB68487.1"/>
    </source>
</evidence>
<dbReference type="Proteomes" id="UP000244441">
    <property type="component" value="Chromosome"/>
</dbReference>
<feature type="domain" description="ABC3 transporter permease C-terminal" evidence="8">
    <location>
        <begin position="693"/>
        <end position="802"/>
    </location>
</feature>
<feature type="transmembrane region" description="Helical" evidence="7">
    <location>
        <begin position="326"/>
        <end position="351"/>
    </location>
</feature>
<feature type="transmembrane region" description="Helical" evidence="7">
    <location>
        <begin position="686"/>
        <end position="710"/>
    </location>
</feature>